<dbReference type="Proteomes" id="UP000789901">
    <property type="component" value="Unassembled WGS sequence"/>
</dbReference>
<evidence type="ECO:0000256" key="1">
    <source>
        <dbReference type="ARBA" id="ARBA00001947"/>
    </source>
</evidence>
<keyword evidence="4" id="KW-0547">Nucleotide-binding</keyword>
<keyword evidence="3" id="KW-0479">Metal-binding</keyword>
<keyword evidence="7" id="KW-0175">Coiled coil</keyword>
<gene>
    <name evidence="9" type="ORF">GMARGA_LOCUS41520</name>
</gene>
<reference evidence="9 10" key="1">
    <citation type="submission" date="2021-06" db="EMBL/GenBank/DDBJ databases">
        <authorList>
            <person name="Kallberg Y."/>
            <person name="Tangrot J."/>
            <person name="Rosling A."/>
        </authorList>
    </citation>
    <scope>NUCLEOTIDE SEQUENCE [LARGE SCALE GENOMIC DNA]</scope>
    <source>
        <strain evidence="9 10">120-4 pot B 10/14</strain>
    </source>
</reference>
<dbReference type="Pfam" id="PF01406">
    <property type="entry name" value="tRNA-synt_1e"/>
    <property type="match status" value="1"/>
</dbReference>
<evidence type="ECO:0000313" key="10">
    <source>
        <dbReference type="Proteomes" id="UP000789901"/>
    </source>
</evidence>
<name>A0ABN7XEK6_GIGMA</name>
<keyword evidence="6" id="KW-0067">ATP-binding</keyword>
<comment type="cofactor">
    <cofactor evidence="1">
        <name>Zn(2+)</name>
        <dbReference type="ChEBI" id="CHEBI:29105"/>
    </cofactor>
</comment>
<dbReference type="SUPFAM" id="SSF47323">
    <property type="entry name" value="Anticodon-binding domain of a subclass of class I aminoacyl-tRNA synthetases"/>
    <property type="match status" value="1"/>
</dbReference>
<feature type="coiled-coil region" evidence="7">
    <location>
        <begin position="219"/>
        <end position="260"/>
    </location>
</feature>
<evidence type="ECO:0000313" key="9">
    <source>
        <dbReference type="EMBL" id="CAG8852699.1"/>
    </source>
</evidence>
<keyword evidence="10" id="KW-1185">Reference proteome</keyword>
<evidence type="ECO:0000256" key="4">
    <source>
        <dbReference type="ARBA" id="ARBA00022741"/>
    </source>
</evidence>
<feature type="domain" description="tRNA synthetases class I catalytic" evidence="8">
    <location>
        <begin position="1"/>
        <end position="47"/>
    </location>
</feature>
<evidence type="ECO:0000256" key="7">
    <source>
        <dbReference type="SAM" id="Coils"/>
    </source>
</evidence>
<organism evidence="9 10">
    <name type="scientific">Gigaspora margarita</name>
    <dbReference type="NCBI Taxonomy" id="4874"/>
    <lineage>
        <taxon>Eukaryota</taxon>
        <taxon>Fungi</taxon>
        <taxon>Fungi incertae sedis</taxon>
        <taxon>Mucoromycota</taxon>
        <taxon>Glomeromycotina</taxon>
        <taxon>Glomeromycetes</taxon>
        <taxon>Diversisporales</taxon>
        <taxon>Gigasporaceae</taxon>
        <taxon>Gigaspora</taxon>
    </lineage>
</organism>
<dbReference type="EMBL" id="CAJVQB010115321">
    <property type="protein sequence ID" value="CAG8852699.1"/>
    <property type="molecule type" value="Genomic_DNA"/>
</dbReference>
<keyword evidence="5" id="KW-0862">Zinc</keyword>
<dbReference type="SUPFAM" id="SSF52374">
    <property type="entry name" value="Nucleotidylyl transferase"/>
    <property type="match status" value="1"/>
</dbReference>
<accession>A0ABN7XEK6</accession>
<dbReference type="Gene3D" id="3.40.50.620">
    <property type="entry name" value="HUPs"/>
    <property type="match status" value="1"/>
</dbReference>
<dbReference type="PANTHER" id="PTHR10890:SF3">
    <property type="entry name" value="CYSTEINE--TRNA LIGASE, CYTOPLASMIC"/>
    <property type="match status" value="1"/>
</dbReference>
<comment type="caution">
    <text evidence="9">The sequence shown here is derived from an EMBL/GenBank/DDBJ whole genome shotgun (WGS) entry which is preliminary data.</text>
</comment>
<dbReference type="InterPro" id="IPR024909">
    <property type="entry name" value="Cys-tRNA/MSH_ligase"/>
</dbReference>
<proteinExistence type="predicted"/>
<evidence type="ECO:0000256" key="6">
    <source>
        <dbReference type="ARBA" id="ARBA00022840"/>
    </source>
</evidence>
<evidence type="ECO:0000259" key="8">
    <source>
        <dbReference type="Pfam" id="PF01406"/>
    </source>
</evidence>
<evidence type="ECO:0000256" key="3">
    <source>
        <dbReference type="ARBA" id="ARBA00022723"/>
    </source>
</evidence>
<keyword evidence="2" id="KW-0436">Ligase</keyword>
<dbReference type="InterPro" id="IPR032678">
    <property type="entry name" value="tRNA-synt_1_cat_dom"/>
</dbReference>
<feature type="non-terminal residue" evidence="9">
    <location>
        <position position="264"/>
    </location>
</feature>
<protein>
    <submittedName>
        <fullName evidence="9">22492_t:CDS:1</fullName>
    </submittedName>
</protein>
<dbReference type="InterPro" id="IPR014729">
    <property type="entry name" value="Rossmann-like_a/b/a_fold"/>
</dbReference>
<dbReference type="InterPro" id="IPR009080">
    <property type="entry name" value="tRNAsynth_Ia_anticodon-bd"/>
</dbReference>
<dbReference type="PANTHER" id="PTHR10890">
    <property type="entry name" value="CYSTEINYL-TRNA SYNTHETASE"/>
    <property type="match status" value="1"/>
</dbReference>
<evidence type="ECO:0000256" key="2">
    <source>
        <dbReference type="ARBA" id="ARBA00022598"/>
    </source>
</evidence>
<sequence>MSKSLGNVVLAKHFYEKYGANVFRYLTLNTRYNQVINLSEELIQEATNYIQKIKNLSKKLNFYLYTEQIKVTEPVTPQREEMQSILREQIITSLLSNLNTVKVLFFLEQTINSLNKSIDKKESDSEKLQKTINDFYFILDILGFRFDLAPYDLTTKSLIRKWQTLRVQGEYDQADQIRKQLQERETMTISKLVKHKNYSRVKKNKQKLETSSTEAGQAATKLINENVELKNQATAQKKEVDELTVELNRLKAENKKLANRRKDS</sequence>
<dbReference type="Gene3D" id="1.20.120.1910">
    <property type="entry name" value="Cysteine-tRNA ligase, C-terminal anti-codon recognition domain"/>
    <property type="match status" value="1"/>
</dbReference>
<evidence type="ECO:0000256" key="5">
    <source>
        <dbReference type="ARBA" id="ARBA00022833"/>
    </source>
</evidence>